<comment type="caution">
    <text evidence="1">The sequence shown here is derived from an EMBL/GenBank/DDBJ whole genome shotgun (WGS) entry which is preliminary data.</text>
</comment>
<dbReference type="EMBL" id="DACRBY010000020">
    <property type="protein sequence ID" value="HAS8541258.1"/>
    <property type="molecule type" value="Genomic_DNA"/>
</dbReference>
<dbReference type="Proteomes" id="UP000863257">
    <property type="component" value="Unassembled WGS sequence"/>
</dbReference>
<dbReference type="AlphaFoldDB" id="A0A8H9N1V2"/>
<reference evidence="1" key="1">
    <citation type="journal article" date="2018" name="Genome Biol.">
        <title>SKESA: strategic k-mer extension for scrupulous assemblies.</title>
        <authorList>
            <person name="Souvorov A."/>
            <person name="Agarwala R."/>
            <person name="Lipman D.J."/>
        </authorList>
    </citation>
    <scope>NUCLEOTIDE SEQUENCE</scope>
    <source>
        <strain evidence="1">BCW_3452</strain>
    </source>
</reference>
<proteinExistence type="predicted"/>
<name>A0A8H9N1V2_VIBVL</name>
<accession>A0A8H9N1V2</accession>
<organism evidence="1">
    <name type="scientific">Vibrio vulnificus</name>
    <dbReference type="NCBI Taxonomy" id="672"/>
    <lineage>
        <taxon>Bacteria</taxon>
        <taxon>Pseudomonadati</taxon>
        <taxon>Pseudomonadota</taxon>
        <taxon>Gammaproteobacteria</taxon>
        <taxon>Vibrionales</taxon>
        <taxon>Vibrionaceae</taxon>
        <taxon>Vibrio</taxon>
    </lineage>
</organism>
<evidence type="ECO:0000313" key="1">
    <source>
        <dbReference type="EMBL" id="HAS8541258.1"/>
    </source>
</evidence>
<reference evidence="1" key="2">
    <citation type="submission" date="2019-01" db="EMBL/GenBank/DDBJ databases">
        <authorList>
            <consortium name="NCBI Pathogen Detection Project"/>
        </authorList>
    </citation>
    <scope>NUCLEOTIDE SEQUENCE</scope>
    <source>
        <strain evidence="1">BCW_3452</strain>
    </source>
</reference>
<gene>
    <name evidence="1" type="ORF">I7730_15860</name>
</gene>
<sequence>MTHTIVQIPALINVAIPVHISEDQRAQFVAALFDSEDHFFVDGSKTPEIAESIKIAVSMVDSTYTDFVHSANLVIPDRFNCQKQIEECSKGYPVIIDNRAISFDTNIPF</sequence>
<protein>
    <submittedName>
        <fullName evidence="1">Uncharacterized protein</fullName>
    </submittedName>
</protein>